<keyword evidence="2" id="KW-0645">Protease</keyword>
<dbReference type="OrthoDB" id="7595324at2"/>
<feature type="transmembrane region" description="Helical" evidence="1">
    <location>
        <begin position="65"/>
        <end position="82"/>
    </location>
</feature>
<dbReference type="Gene3D" id="2.40.70.10">
    <property type="entry name" value="Acid Proteases"/>
    <property type="match status" value="1"/>
</dbReference>
<keyword evidence="2" id="KW-0378">Hydrolase</keyword>
<organism evidence="2 3">
    <name type="scientific">Methylobacterium haplocladii</name>
    <dbReference type="NCBI Taxonomy" id="1176176"/>
    <lineage>
        <taxon>Bacteria</taxon>
        <taxon>Pseudomonadati</taxon>
        <taxon>Pseudomonadota</taxon>
        <taxon>Alphaproteobacteria</taxon>
        <taxon>Hyphomicrobiales</taxon>
        <taxon>Methylobacteriaceae</taxon>
        <taxon>Methylobacterium</taxon>
    </lineage>
</organism>
<dbReference type="InterPro" id="IPR034122">
    <property type="entry name" value="Retropepsin-like_bacterial"/>
</dbReference>
<evidence type="ECO:0000313" key="2">
    <source>
        <dbReference type="EMBL" id="GEO98940.1"/>
    </source>
</evidence>
<keyword evidence="1" id="KW-0812">Transmembrane</keyword>
<dbReference type="CDD" id="cd05483">
    <property type="entry name" value="retropepsin_like_bacteria"/>
    <property type="match status" value="1"/>
</dbReference>
<protein>
    <submittedName>
        <fullName evidence="2">Aspartic protease</fullName>
    </submittedName>
</protein>
<dbReference type="RefSeq" id="WP_147077800.1">
    <property type="nucleotide sequence ID" value="NZ_BJZT01000013.1"/>
</dbReference>
<proteinExistence type="predicted"/>
<sequence length="231" mass="24479">MRLWIGLGIVGVALIALLVAGDDGSIAGFEPDRFGNLAYLSALIVLLSAGFWHRFRDRMGENLRALLIWVGIGAVVVAGYAYREQAREIGGGLLGALRPGTAVVGPGGEVTITRRADGDFSVFAEINGRTEQRFAFDTGASSVVLTMESAAALGIKPAESAFRTKVSTANGTAMTAPIRLDSITIGPITERNVDAMVSQPGALSTNLLGQSFLTRLPSYEVRGDRLILRSR</sequence>
<keyword evidence="1" id="KW-0472">Membrane</keyword>
<comment type="caution">
    <text evidence="2">The sequence shown here is derived from an EMBL/GenBank/DDBJ whole genome shotgun (WGS) entry which is preliminary data.</text>
</comment>
<dbReference type="EMBL" id="BJZT01000013">
    <property type="protein sequence ID" value="GEO98940.1"/>
    <property type="molecule type" value="Genomic_DNA"/>
</dbReference>
<dbReference type="GO" id="GO:0006508">
    <property type="term" value="P:proteolysis"/>
    <property type="evidence" value="ECO:0007669"/>
    <property type="project" value="UniProtKB-KW"/>
</dbReference>
<dbReference type="SUPFAM" id="SSF50630">
    <property type="entry name" value="Acid proteases"/>
    <property type="match status" value="1"/>
</dbReference>
<evidence type="ECO:0000256" key="1">
    <source>
        <dbReference type="SAM" id="Phobius"/>
    </source>
</evidence>
<dbReference type="GO" id="GO:0008233">
    <property type="term" value="F:peptidase activity"/>
    <property type="evidence" value="ECO:0007669"/>
    <property type="project" value="UniProtKB-KW"/>
</dbReference>
<feature type="transmembrane region" description="Helical" evidence="1">
    <location>
        <begin position="37"/>
        <end position="53"/>
    </location>
</feature>
<keyword evidence="1" id="KW-1133">Transmembrane helix</keyword>
<dbReference type="NCBIfam" id="TIGR02281">
    <property type="entry name" value="clan_AA_DTGA"/>
    <property type="match status" value="1"/>
</dbReference>
<dbReference type="Proteomes" id="UP000321258">
    <property type="component" value="Unassembled WGS sequence"/>
</dbReference>
<dbReference type="AlphaFoldDB" id="A0A512IMK5"/>
<gene>
    <name evidence="2" type="ORF">MHA02_13280</name>
</gene>
<keyword evidence="3" id="KW-1185">Reference proteome</keyword>
<reference evidence="2 3" key="1">
    <citation type="submission" date="2019-07" db="EMBL/GenBank/DDBJ databases">
        <title>Whole genome shotgun sequence of Methylobacterium haplocladii NBRC 107714.</title>
        <authorList>
            <person name="Hosoyama A."/>
            <person name="Uohara A."/>
            <person name="Ohji S."/>
            <person name="Ichikawa N."/>
        </authorList>
    </citation>
    <scope>NUCLEOTIDE SEQUENCE [LARGE SCALE GENOMIC DNA]</scope>
    <source>
        <strain evidence="2 3">NBRC 107714</strain>
    </source>
</reference>
<dbReference type="Pfam" id="PF13975">
    <property type="entry name" value="gag-asp_proteas"/>
    <property type="match status" value="1"/>
</dbReference>
<evidence type="ECO:0000313" key="3">
    <source>
        <dbReference type="Proteomes" id="UP000321258"/>
    </source>
</evidence>
<dbReference type="InterPro" id="IPR011969">
    <property type="entry name" value="Clan_AA_Asp_peptidase_C"/>
</dbReference>
<dbReference type="InterPro" id="IPR021109">
    <property type="entry name" value="Peptidase_aspartic_dom_sf"/>
</dbReference>
<accession>A0A512IMK5</accession>
<name>A0A512IMK5_9HYPH</name>